<dbReference type="EMBL" id="CM018048">
    <property type="protein sequence ID" value="KAA8522570.1"/>
    <property type="molecule type" value="Genomic_DNA"/>
</dbReference>
<evidence type="ECO:0000313" key="3">
    <source>
        <dbReference type="Proteomes" id="UP000325577"/>
    </source>
</evidence>
<evidence type="ECO:0000313" key="2">
    <source>
        <dbReference type="EMBL" id="KAA8522570.1"/>
    </source>
</evidence>
<proteinExistence type="predicted"/>
<feature type="region of interest" description="Disordered" evidence="1">
    <location>
        <begin position="15"/>
        <end position="41"/>
    </location>
</feature>
<organism evidence="2 3">
    <name type="scientific">Nyssa sinensis</name>
    <dbReference type="NCBI Taxonomy" id="561372"/>
    <lineage>
        <taxon>Eukaryota</taxon>
        <taxon>Viridiplantae</taxon>
        <taxon>Streptophyta</taxon>
        <taxon>Embryophyta</taxon>
        <taxon>Tracheophyta</taxon>
        <taxon>Spermatophyta</taxon>
        <taxon>Magnoliopsida</taxon>
        <taxon>eudicotyledons</taxon>
        <taxon>Gunneridae</taxon>
        <taxon>Pentapetalae</taxon>
        <taxon>asterids</taxon>
        <taxon>Cornales</taxon>
        <taxon>Nyssaceae</taxon>
        <taxon>Nyssa</taxon>
    </lineage>
</organism>
<protein>
    <submittedName>
        <fullName evidence="2">Uncharacterized protein</fullName>
    </submittedName>
</protein>
<gene>
    <name evidence="2" type="ORF">F0562_013069</name>
</gene>
<sequence>MQWGGVECRTSLPEISLSLSAPPDPSGSASVGTSGGGDEDGQLTPKLLGKLIYRLLPLCLLDSSVVLGYSRGCGDGGCGGGASNFKAFGVRA</sequence>
<dbReference type="AlphaFoldDB" id="A0A5J4ZW15"/>
<reference evidence="2 3" key="1">
    <citation type="submission" date="2019-09" db="EMBL/GenBank/DDBJ databases">
        <title>A chromosome-level genome assembly of the Chinese tupelo Nyssa sinensis.</title>
        <authorList>
            <person name="Yang X."/>
            <person name="Kang M."/>
            <person name="Yang Y."/>
            <person name="Xiong H."/>
            <person name="Wang M."/>
            <person name="Zhang Z."/>
            <person name="Wang Z."/>
            <person name="Wu H."/>
            <person name="Ma T."/>
            <person name="Liu J."/>
            <person name="Xi Z."/>
        </authorList>
    </citation>
    <scope>NUCLEOTIDE SEQUENCE [LARGE SCALE GENOMIC DNA]</scope>
    <source>
        <strain evidence="2">J267</strain>
        <tissue evidence="2">Leaf</tissue>
    </source>
</reference>
<dbReference type="Proteomes" id="UP000325577">
    <property type="component" value="Linkage Group LG5"/>
</dbReference>
<name>A0A5J4ZW15_9ASTE</name>
<evidence type="ECO:0000256" key="1">
    <source>
        <dbReference type="SAM" id="MobiDB-lite"/>
    </source>
</evidence>
<accession>A0A5J4ZW15</accession>
<keyword evidence="3" id="KW-1185">Reference proteome</keyword>